<dbReference type="Gene3D" id="1.25.40.20">
    <property type="entry name" value="Ankyrin repeat-containing domain"/>
    <property type="match status" value="2"/>
</dbReference>
<dbReference type="GO" id="GO:0004857">
    <property type="term" value="F:enzyme inhibitor activity"/>
    <property type="evidence" value="ECO:0007669"/>
    <property type="project" value="TreeGrafter"/>
</dbReference>
<feature type="compositionally biased region" description="Basic and acidic residues" evidence="8">
    <location>
        <begin position="893"/>
        <end position="911"/>
    </location>
</feature>
<gene>
    <name evidence="10" type="primary">Ppp1r12a</name>
</gene>
<feature type="repeat" description="ANK" evidence="6">
    <location>
        <begin position="239"/>
        <end position="271"/>
    </location>
</feature>
<evidence type="ECO:0000256" key="3">
    <source>
        <dbReference type="ARBA" id="ARBA00022737"/>
    </source>
</evidence>
<feature type="compositionally biased region" description="Basic residues" evidence="8">
    <location>
        <begin position="693"/>
        <end position="703"/>
    </location>
</feature>
<feature type="region of interest" description="Disordered" evidence="8">
    <location>
        <begin position="293"/>
        <end position="966"/>
    </location>
</feature>
<feature type="compositionally biased region" description="Basic and acidic residues" evidence="8">
    <location>
        <begin position="327"/>
        <end position="337"/>
    </location>
</feature>
<keyword evidence="7" id="KW-0175">Coiled coil</keyword>
<feature type="compositionally biased region" description="Polar residues" evidence="8">
    <location>
        <begin position="1081"/>
        <end position="1090"/>
    </location>
</feature>
<dbReference type="Gene3D" id="6.10.140.390">
    <property type="match status" value="1"/>
</dbReference>
<dbReference type="FunFam" id="1.25.40.20:FF:000007">
    <property type="entry name" value="Phosphatase 1 regulatory subunit 12A"/>
    <property type="match status" value="1"/>
</dbReference>
<feature type="compositionally biased region" description="Low complexity" evidence="8">
    <location>
        <begin position="525"/>
        <end position="535"/>
    </location>
</feature>
<dbReference type="GO" id="GO:0019901">
    <property type="term" value="F:protein kinase binding"/>
    <property type="evidence" value="ECO:0007669"/>
    <property type="project" value="InterPro"/>
</dbReference>
<accession>A0A6F9DPM8</accession>
<dbReference type="PANTHER" id="PTHR24179:SF21">
    <property type="entry name" value="MYOSIN BINDING SUBUNIT, ISOFORM O"/>
    <property type="match status" value="1"/>
</dbReference>
<feature type="compositionally biased region" description="Polar residues" evidence="8">
    <location>
        <begin position="414"/>
        <end position="430"/>
    </location>
</feature>
<evidence type="ECO:0000259" key="9">
    <source>
        <dbReference type="Pfam" id="PF15898"/>
    </source>
</evidence>
<dbReference type="EMBL" id="LR789227">
    <property type="protein sequence ID" value="CAB3265089.1"/>
    <property type="molecule type" value="mRNA"/>
</dbReference>
<keyword evidence="2" id="KW-0217">Developmental protein</keyword>
<dbReference type="PROSITE" id="PS50088">
    <property type="entry name" value="ANK_REPEAT"/>
    <property type="match status" value="4"/>
</dbReference>
<feature type="compositionally biased region" description="Low complexity" evidence="8">
    <location>
        <begin position="1150"/>
        <end position="1165"/>
    </location>
</feature>
<dbReference type="Pfam" id="PF12796">
    <property type="entry name" value="Ank_2"/>
    <property type="match status" value="2"/>
</dbReference>
<feature type="repeat" description="ANK" evidence="6">
    <location>
        <begin position="76"/>
        <end position="108"/>
    </location>
</feature>
<feature type="region of interest" description="Disordered" evidence="8">
    <location>
        <begin position="1081"/>
        <end position="1323"/>
    </location>
</feature>
<comment type="subcellular location">
    <subcellularLocation>
        <location evidence="1">Cytoplasm</location>
        <location evidence="1">Cytoskeleton</location>
    </subcellularLocation>
</comment>
<feature type="compositionally biased region" description="Polar residues" evidence="8">
    <location>
        <begin position="458"/>
        <end position="482"/>
    </location>
</feature>
<feature type="compositionally biased region" description="Basic and acidic residues" evidence="8">
    <location>
        <begin position="715"/>
        <end position="730"/>
    </location>
</feature>
<evidence type="ECO:0000256" key="1">
    <source>
        <dbReference type="ARBA" id="ARBA00004245"/>
    </source>
</evidence>
<keyword evidence="4" id="KW-0963">Cytoplasm</keyword>
<evidence type="ECO:0000256" key="8">
    <source>
        <dbReference type="SAM" id="MobiDB-lite"/>
    </source>
</evidence>
<sequence>MDGSGRPLTAKEKRQEQLKRWENSATDSESAVITNWNPRVKFDDGAVFLAACSSGDLKEVGILLNKGADINFANVDGLTALHQACIDGNLDVVEYLVQHDINIDQEDNEGWTPLHAAASCGYMDIARYLVTNGANVAAVNSEGEVPLDIAEEDDMAEFLQQEVDNQGLDIEAARNQEREVMVNDATQYRNACLSGEKPILPRHPKSGATALHVAAAKGYIDAIRILLQAGVSPNVQDNDGWTPLHAASHWSQQEAAKLLSDRSGNFNIRSKLGQTPSDVADEEMLEYLRDLKKQQGERKSQISDSLIENPPSPTKGVNKAFENASELNDKSKNRENSLKSQSNSKHRDELSSSSDDDAEDSTSSSEVASSKTNQLPAEKPKKVENNVDHGRPPLGLSRAGSSDTVNLRSRENNENTTKLVQSASGGNVSSVGIRRSTRPASLHFPSSTTQKEVRPSVMSANSISNNRPVATTQPIQASQRSRNGPGVTPGTPTERNPDIKEGAPDTWRSGLRKTSSFDEKKKVVQRTSSSSSRSQLDTDKIPTGLVSKSTEDFSHKKTDIQTARVAPILDARTTNKSRKDSEQESSGYQRSSSYRKYGTDSAQTSSVSAPTFKRSISYKKAVGRTTSTDIAEPSLILNRGVKTSADENDGNATSASTQSTDTNSTSAGDQTKPDRRRSHLQPVRDEEAEAQRKARSRRERQSRRSTQGVTLDVYEEAKRQIENMKQERESSGTAGATSTTTKQSDTTDSANSSEITKIPHNDSVPLNLNWRHSASHTSASSTGSHPKPVTLPSSYVPSSERVKVSPRTVVVNSGSSVPSITLNDDTEKANNPLLDVDDDGDGKNEATPAGQSPSAKKSAAQLRRRQRKDRRSTGLPDLPPDANADNQSDEGDEIIKNDIDSVDVSKAERLRPTAARYETSSLPDRHNRHRSGLRGSDSDLPSRLASSVSNASEDRHANEKNYKKLYDEQCTENESLRSELAEARRKIAELESRLERAEDVAARRKAADTEKRERKVLERKLADMEKELMNNDERNVLQAKNLELKQENQALTRLVNKLGYPDEKQRSCKPSSLVEAFSGRTASPTAFTDATDSKPLVTIDDESDASEDEPADVTIASSSAKEKKKVEKTTSNSSSTSSVSEDTERRSSFSEKYSSSTTSRYTPKSDYSSSRDRVGYKSDYFSKYGRTDSSDYSSDRPHYKSGGSLREKRNAGLLTSSSTGKFPGSSSSPSLASGYHTIPVPSSRSRYINSIPPSSLSRTKLGSDTTSTVSSRYSDRRETPTSASSYRSRAYDPVKRSRSPVSFPSSANSKRVGELMNTYRLKN</sequence>
<reference evidence="10" key="1">
    <citation type="submission" date="2020-04" db="EMBL/GenBank/DDBJ databases">
        <authorList>
            <person name="Neveu A P."/>
        </authorList>
    </citation>
    <scope>NUCLEOTIDE SEQUENCE</scope>
    <source>
        <tissue evidence="10">Whole embryo</tissue>
    </source>
</reference>
<comment type="similarity">
    <text evidence="5">Belongs to the NRARP family.</text>
</comment>
<feature type="compositionally biased region" description="Low complexity" evidence="8">
    <location>
        <begin position="731"/>
        <end position="749"/>
    </location>
</feature>
<name>A0A6F9DPM8_9ASCI</name>
<feature type="compositionally biased region" description="Acidic residues" evidence="8">
    <location>
        <begin position="1099"/>
        <end position="1111"/>
    </location>
</feature>
<feature type="compositionally biased region" description="Low complexity" evidence="8">
    <location>
        <begin position="775"/>
        <end position="785"/>
    </location>
</feature>
<dbReference type="InterPro" id="IPR031775">
    <property type="entry name" value="PRKG1_interact"/>
</dbReference>
<evidence type="ECO:0000256" key="2">
    <source>
        <dbReference type="ARBA" id="ARBA00022473"/>
    </source>
</evidence>
<dbReference type="InterPro" id="IPR036770">
    <property type="entry name" value="Ankyrin_rpt-contain_sf"/>
</dbReference>
<keyword evidence="3" id="KW-0677">Repeat</keyword>
<dbReference type="Pfam" id="PF15898">
    <property type="entry name" value="PRKG1_interact"/>
    <property type="match status" value="1"/>
</dbReference>
<feature type="compositionally biased region" description="Polar residues" evidence="8">
    <location>
        <begin position="1240"/>
        <end position="1272"/>
    </location>
</feature>
<evidence type="ECO:0000256" key="6">
    <source>
        <dbReference type="PROSITE-ProRule" id="PRU00023"/>
    </source>
</evidence>
<feature type="compositionally biased region" description="Low complexity" evidence="8">
    <location>
        <begin position="1216"/>
        <end position="1234"/>
    </location>
</feature>
<feature type="compositionally biased region" description="Low complexity" evidence="8">
    <location>
        <begin position="1129"/>
        <end position="1140"/>
    </location>
</feature>
<proteinExistence type="evidence at transcript level"/>
<organism evidence="10">
    <name type="scientific">Phallusia mammillata</name>
    <dbReference type="NCBI Taxonomy" id="59560"/>
    <lineage>
        <taxon>Eukaryota</taxon>
        <taxon>Metazoa</taxon>
        <taxon>Chordata</taxon>
        <taxon>Tunicata</taxon>
        <taxon>Ascidiacea</taxon>
        <taxon>Phlebobranchia</taxon>
        <taxon>Ascidiidae</taxon>
        <taxon>Phallusia</taxon>
    </lineage>
</organism>
<feature type="region of interest" description="Disordered" evidence="8">
    <location>
        <begin position="1"/>
        <end position="24"/>
    </location>
</feature>
<dbReference type="GO" id="GO:0019208">
    <property type="term" value="F:phosphatase regulator activity"/>
    <property type="evidence" value="ECO:0007669"/>
    <property type="project" value="TreeGrafter"/>
</dbReference>
<feature type="repeat" description="ANK" evidence="6">
    <location>
        <begin position="109"/>
        <end position="141"/>
    </location>
</feature>
<dbReference type="PANTHER" id="PTHR24179">
    <property type="entry name" value="PROTEIN PHOSPHATASE 1 REGULATORY SUBUNIT 12"/>
    <property type="match status" value="1"/>
</dbReference>
<dbReference type="InterPro" id="IPR002110">
    <property type="entry name" value="Ankyrin_rpt"/>
</dbReference>
<keyword evidence="6" id="KW-0040">ANK repeat</keyword>
<feature type="repeat" description="ANK" evidence="6">
    <location>
        <begin position="206"/>
        <end position="238"/>
    </location>
</feature>
<dbReference type="PROSITE" id="PS50297">
    <property type="entry name" value="ANK_REP_REGION"/>
    <property type="match status" value="4"/>
</dbReference>
<evidence type="ECO:0000256" key="5">
    <source>
        <dbReference type="ARBA" id="ARBA00038386"/>
    </source>
</evidence>
<evidence type="ECO:0000256" key="4">
    <source>
        <dbReference type="ARBA" id="ARBA00023212"/>
    </source>
</evidence>
<feature type="compositionally biased region" description="Polar residues" evidence="8">
    <location>
        <begin position="1299"/>
        <end position="1309"/>
    </location>
</feature>
<feature type="compositionally biased region" description="Low complexity" evidence="8">
    <location>
        <begin position="361"/>
        <end position="370"/>
    </location>
</feature>
<evidence type="ECO:0000256" key="7">
    <source>
        <dbReference type="SAM" id="Coils"/>
    </source>
</evidence>
<feature type="compositionally biased region" description="Basic and acidic residues" evidence="8">
    <location>
        <begin position="9"/>
        <end position="22"/>
    </location>
</feature>
<protein>
    <submittedName>
        <fullName evidence="10">Protein phosphatase 1 regulatory subunit 12A-like</fullName>
    </submittedName>
</protein>
<feature type="compositionally biased region" description="Basic and acidic residues" evidence="8">
    <location>
        <begin position="682"/>
        <end position="692"/>
    </location>
</feature>
<dbReference type="InterPro" id="IPR051226">
    <property type="entry name" value="PP1_Regulatory_Subunit"/>
</dbReference>
<evidence type="ECO:0000313" key="10">
    <source>
        <dbReference type="EMBL" id="CAB3265089.1"/>
    </source>
</evidence>
<dbReference type="GO" id="GO:0005737">
    <property type="term" value="C:cytoplasm"/>
    <property type="evidence" value="ECO:0007669"/>
    <property type="project" value="TreeGrafter"/>
</dbReference>
<feature type="domain" description="cGMP-dependent protein kinase interacting" evidence="9">
    <location>
        <begin position="961"/>
        <end position="1058"/>
    </location>
</feature>
<feature type="compositionally biased region" description="Basic and acidic residues" evidence="8">
    <location>
        <begin position="1185"/>
        <end position="1198"/>
    </location>
</feature>
<feature type="compositionally biased region" description="Polar residues" evidence="8">
    <location>
        <begin position="584"/>
        <end position="609"/>
    </location>
</feature>
<feature type="compositionally biased region" description="Polar residues" evidence="8">
    <location>
        <begin position="650"/>
        <end position="669"/>
    </location>
</feature>
<dbReference type="SMART" id="SM00248">
    <property type="entry name" value="ANK"/>
    <property type="match status" value="5"/>
</dbReference>
<dbReference type="GO" id="GO:0005856">
    <property type="term" value="C:cytoskeleton"/>
    <property type="evidence" value="ECO:0007669"/>
    <property type="project" value="UniProtKB-SubCell"/>
</dbReference>
<dbReference type="Gene3D" id="6.10.250.1820">
    <property type="match status" value="1"/>
</dbReference>
<feature type="coiled-coil region" evidence="7">
    <location>
        <begin position="966"/>
        <end position="1057"/>
    </location>
</feature>
<feature type="compositionally biased region" description="Polar residues" evidence="8">
    <location>
        <begin position="810"/>
        <end position="823"/>
    </location>
</feature>
<feature type="compositionally biased region" description="Basic and acidic residues" evidence="8">
    <location>
        <begin position="378"/>
        <end position="391"/>
    </location>
</feature>
<feature type="compositionally biased region" description="Basic and acidic residues" evidence="8">
    <location>
        <begin position="549"/>
        <end position="559"/>
    </location>
</feature>
<dbReference type="SUPFAM" id="SSF48403">
    <property type="entry name" value="Ankyrin repeat"/>
    <property type="match status" value="1"/>
</dbReference>
<keyword evidence="4" id="KW-0206">Cytoskeleton</keyword>
<feature type="compositionally biased region" description="Basic and acidic residues" evidence="8">
    <location>
        <begin position="952"/>
        <end position="966"/>
    </location>
</feature>